<evidence type="ECO:0000313" key="1">
    <source>
        <dbReference type="EMBL" id="CAB3401913.1"/>
    </source>
</evidence>
<accession>A0A8S1EPE4</accession>
<organism evidence="1 2">
    <name type="scientific">Caenorhabditis bovis</name>
    <dbReference type="NCBI Taxonomy" id="2654633"/>
    <lineage>
        <taxon>Eukaryota</taxon>
        <taxon>Metazoa</taxon>
        <taxon>Ecdysozoa</taxon>
        <taxon>Nematoda</taxon>
        <taxon>Chromadorea</taxon>
        <taxon>Rhabditida</taxon>
        <taxon>Rhabditina</taxon>
        <taxon>Rhabditomorpha</taxon>
        <taxon>Rhabditoidea</taxon>
        <taxon>Rhabditidae</taxon>
        <taxon>Peloderinae</taxon>
        <taxon>Caenorhabditis</taxon>
    </lineage>
</organism>
<protein>
    <submittedName>
        <fullName evidence="1">Uncharacterized protein</fullName>
    </submittedName>
</protein>
<evidence type="ECO:0000313" key="2">
    <source>
        <dbReference type="Proteomes" id="UP000494206"/>
    </source>
</evidence>
<dbReference type="AlphaFoldDB" id="A0A8S1EPE4"/>
<name>A0A8S1EPE4_9PELO</name>
<dbReference type="EMBL" id="CADEPM010000003">
    <property type="protein sequence ID" value="CAB3401913.1"/>
    <property type="molecule type" value="Genomic_DNA"/>
</dbReference>
<gene>
    <name evidence="1" type="ORF">CBOVIS_LOCUS4594</name>
</gene>
<reference evidence="1 2" key="1">
    <citation type="submission" date="2020-04" db="EMBL/GenBank/DDBJ databases">
        <authorList>
            <person name="Laetsch R D."/>
            <person name="Stevens L."/>
            <person name="Kumar S."/>
            <person name="Blaxter L. M."/>
        </authorList>
    </citation>
    <scope>NUCLEOTIDE SEQUENCE [LARGE SCALE GENOMIC DNA]</scope>
</reference>
<comment type="caution">
    <text evidence="1">The sequence shown here is derived from an EMBL/GenBank/DDBJ whole genome shotgun (WGS) entry which is preliminary data.</text>
</comment>
<sequence>MSGAAVEMFLNQLHQLHELVATLSAEQFATYEMNLCLLNYAERCAHANNLEMRVISMECLNDVRRIQPRFALDRVDIANKMLDFVRFEQLIADENQIVKHIRRVAMMSELVRSNQLVMEPDSAFYGSEELESTSEEESASTIRSPSPFYDWVIIEGGDINYEGDDEMEDDDDDI</sequence>
<dbReference type="Proteomes" id="UP000494206">
    <property type="component" value="Unassembled WGS sequence"/>
</dbReference>
<proteinExistence type="predicted"/>
<keyword evidence="2" id="KW-1185">Reference proteome</keyword>